<organism evidence="2 3">
    <name type="scientific">Plakobranchus ocellatus</name>
    <dbReference type="NCBI Taxonomy" id="259542"/>
    <lineage>
        <taxon>Eukaryota</taxon>
        <taxon>Metazoa</taxon>
        <taxon>Spiralia</taxon>
        <taxon>Lophotrochozoa</taxon>
        <taxon>Mollusca</taxon>
        <taxon>Gastropoda</taxon>
        <taxon>Heterobranchia</taxon>
        <taxon>Euthyneura</taxon>
        <taxon>Panpulmonata</taxon>
        <taxon>Sacoglossa</taxon>
        <taxon>Placobranchoidea</taxon>
        <taxon>Plakobranchidae</taxon>
        <taxon>Plakobranchus</taxon>
    </lineage>
</organism>
<keyword evidence="3" id="KW-1185">Reference proteome</keyword>
<dbReference type="Proteomes" id="UP000735302">
    <property type="component" value="Unassembled WGS sequence"/>
</dbReference>
<accession>A0AAV4CUZ9</accession>
<dbReference type="EMBL" id="BLXT01007004">
    <property type="protein sequence ID" value="GFO35737.1"/>
    <property type="molecule type" value="Genomic_DNA"/>
</dbReference>
<dbReference type="AlphaFoldDB" id="A0AAV4CUZ9"/>
<evidence type="ECO:0000256" key="1">
    <source>
        <dbReference type="SAM" id="MobiDB-lite"/>
    </source>
</evidence>
<evidence type="ECO:0000313" key="2">
    <source>
        <dbReference type="EMBL" id="GFO35737.1"/>
    </source>
</evidence>
<reference evidence="2 3" key="1">
    <citation type="journal article" date="2021" name="Elife">
        <title>Chloroplast acquisition without the gene transfer in kleptoplastic sea slugs, Plakobranchus ocellatus.</title>
        <authorList>
            <person name="Maeda T."/>
            <person name="Takahashi S."/>
            <person name="Yoshida T."/>
            <person name="Shimamura S."/>
            <person name="Takaki Y."/>
            <person name="Nagai Y."/>
            <person name="Toyoda A."/>
            <person name="Suzuki Y."/>
            <person name="Arimoto A."/>
            <person name="Ishii H."/>
            <person name="Satoh N."/>
            <person name="Nishiyama T."/>
            <person name="Hasebe M."/>
            <person name="Maruyama T."/>
            <person name="Minagawa J."/>
            <person name="Obokata J."/>
            <person name="Shigenobu S."/>
        </authorList>
    </citation>
    <scope>NUCLEOTIDE SEQUENCE [LARGE SCALE GENOMIC DNA]</scope>
</reference>
<protein>
    <submittedName>
        <fullName evidence="2">Zinc finger protein</fullName>
    </submittedName>
</protein>
<name>A0AAV4CUZ9_9GAST</name>
<sequence length="883" mass="100307">MADVVDLVSDDEPGDDAPGPTRAELKPSVCSQEATWFSQLFPSPDDQVIDSSIPKEQVEAFQDLIWNKPHDRMVPGYGMTPKELASVSSEGRRGWLVTSHFYWLSRCINHQQNHTKFYVFDPTIRKASIDKLLPIRTASQIKQIVFVLSVGRQDDGIVFLGTDKVPGDHWSMAVVDIHTGVLTYCDTLGWPLPIKFLPSVVRYTSCLGLTSAAEVTVRMAHQINHEQHICTEGCTNYPLQTCSDVCGIITMVCVAIAALDKKLFELLLKPQQANLYLTDPTQFSTYLRHVVLYWLAMKHIDMSRISLKPSFNALADLPSINKAKLGVKRKTEVAEVNGSSTPYKRKFSRTKSSGNIDQFILKAVDDRISPSELVQEAVELFTPHAKTSLESLNREMLEFYEGIVFNEAIERHRDDGLSLKSYVKEFIEYPMANPVIMFKNQGKEMKTLEKDDTILAVQTPFQREMMKTYGQKCMCVDLTQRKVEDKFHLYTVLVFVEGEVEVPVAWLITNRNDNLVLNLFFKTLKLNVGTFQTEIFIGDIGSCFHKAWSLHFPKPEKRMHSVWETFNVVSSRLNSFVSKEEERIKIKRFLNIIPLITDKRAIHYYLSALYEVLEPHADFKEYFRDRYVSDCKIEFWASCYRNIPSSQFIPFLRPFDKTLQHLGLHGAGHPFSRVDVLLHKLLQLSRFLEYKVHIQTSETRLLKASKSINLKHSNSPQGLDIYTSASGDAWHIHASAETNSFSVLDTGSSTCSCQVYCSSCNFCVHRYACSCPDFLLNPGGCGHIHSIHSFRKMNEVLNNHDNLSRPSLLSGSTTGPSESTSSGQQKTLGAELNAERLKRQVQKDLNSFSQHLQSIQDTKKLQIFSEALKTFISQDSSTNEHVF</sequence>
<gene>
    <name evidence="2" type="ORF">PoB_006224200</name>
</gene>
<evidence type="ECO:0000313" key="3">
    <source>
        <dbReference type="Proteomes" id="UP000735302"/>
    </source>
</evidence>
<feature type="region of interest" description="Disordered" evidence="1">
    <location>
        <begin position="1"/>
        <end position="25"/>
    </location>
</feature>
<proteinExistence type="predicted"/>
<feature type="region of interest" description="Disordered" evidence="1">
    <location>
        <begin position="801"/>
        <end position="828"/>
    </location>
</feature>
<comment type="caution">
    <text evidence="2">The sequence shown here is derived from an EMBL/GenBank/DDBJ whole genome shotgun (WGS) entry which is preliminary data.</text>
</comment>
<feature type="compositionally biased region" description="Low complexity" evidence="1">
    <location>
        <begin position="806"/>
        <end position="823"/>
    </location>
</feature>